<reference evidence="13 14" key="1">
    <citation type="submission" date="2024-04" db="EMBL/GenBank/DDBJ databases">
        <title>genome sequences of Mucor flavus KT1a and Helicostylum pulchrum KT1b strains isolated from the surface of a dry-aged beef.</title>
        <authorList>
            <person name="Toyotome T."/>
            <person name="Hosono M."/>
            <person name="Torimaru M."/>
            <person name="Fukuda K."/>
            <person name="Mikami N."/>
        </authorList>
    </citation>
    <scope>NUCLEOTIDE SEQUENCE [LARGE SCALE GENOMIC DNA]</scope>
    <source>
        <strain evidence="13 14">KT1a</strain>
    </source>
</reference>
<organism evidence="13 14">
    <name type="scientific">Mucor flavus</name>
    <dbReference type="NCBI Taxonomy" id="439312"/>
    <lineage>
        <taxon>Eukaryota</taxon>
        <taxon>Fungi</taxon>
        <taxon>Fungi incertae sedis</taxon>
        <taxon>Mucoromycota</taxon>
        <taxon>Mucoromycotina</taxon>
        <taxon>Mucoromycetes</taxon>
        <taxon>Mucorales</taxon>
        <taxon>Mucorineae</taxon>
        <taxon>Mucoraceae</taxon>
        <taxon>Mucor</taxon>
    </lineage>
</organism>
<dbReference type="Pfam" id="PF00704">
    <property type="entry name" value="Glyco_hydro_18"/>
    <property type="match status" value="1"/>
</dbReference>
<dbReference type="Proteomes" id="UP001473302">
    <property type="component" value="Unassembled WGS sequence"/>
</dbReference>
<dbReference type="SMART" id="SM00636">
    <property type="entry name" value="Glyco_18"/>
    <property type="match status" value="1"/>
</dbReference>
<keyword evidence="11" id="KW-0812">Transmembrane</keyword>
<evidence type="ECO:0000256" key="4">
    <source>
        <dbReference type="ARBA" id="ARBA00022801"/>
    </source>
</evidence>
<evidence type="ECO:0000256" key="2">
    <source>
        <dbReference type="ARBA" id="ARBA00004613"/>
    </source>
</evidence>
<keyword evidence="5" id="KW-0146">Chitin degradation</keyword>
<dbReference type="PROSITE" id="PS51910">
    <property type="entry name" value="GH18_2"/>
    <property type="match status" value="1"/>
</dbReference>
<evidence type="ECO:0000313" key="14">
    <source>
        <dbReference type="Proteomes" id="UP001473302"/>
    </source>
</evidence>
<dbReference type="InterPro" id="IPR001579">
    <property type="entry name" value="Glyco_hydro_18_chit_AS"/>
</dbReference>
<evidence type="ECO:0000256" key="5">
    <source>
        <dbReference type="ARBA" id="ARBA00023024"/>
    </source>
</evidence>
<dbReference type="InterPro" id="IPR017853">
    <property type="entry name" value="GH"/>
</dbReference>
<evidence type="ECO:0000256" key="3">
    <source>
        <dbReference type="ARBA" id="ARBA00022525"/>
    </source>
</evidence>
<evidence type="ECO:0000256" key="8">
    <source>
        <dbReference type="ARBA" id="ARBA00023326"/>
    </source>
</evidence>
<protein>
    <recommendedName>
        <fullName evidence="12">GH18 domain-containing protein</fullName>
    </recommendedName>
</protein>
<evidence type="ECO:0000256" key="9">
    <source>
        <dbReference type="RuleBase" id="RU000489"/>
    </source>
</evidence>
<keyword evidence="4 9" id="KW-0378">Hydrolase</keyword>
<keyword evidence="8" id="KW-0624">Polysaccharide degradation</keyword>
<dbReference type="PROSITE" id="PS01095">
    <property type="entry name" value="GH18_1"/>
    <property type="match status" value="1"/>
</dbReference>
<dbReference type="SUPFAM" id="SSF51445">
    <property type="entry name" value="(Trans)glycosidases"/>
    <property type="match status" value="1"/>
</dbReference>
<evidence type="ECO:0000259" key="12">
    <source>
        <dbReference type="PROSITE" id="PS51910"/>
    </source>
</evidence>
<dbReference type="PANTHER" id="PTHR11177:SF365">
    <property type="entry name" value="ENDOCHITINASE B"/>
    <property type="match status" value="1"/>
</dbReference>
<dbReference type="Gene3D" id="3.10.50.10">
    <property type="match status" value="1"/>
</dbReference>
<keyword evidence="11" id="KW-1133">Transmembrane helix</keyword>
<feature type="transmembrane region" description="Helical" evidence="11">
    <location>
        <begin position="12"/>
        <end position="29"/>
    </location>
</feature>
<accession>A0ABP9YWL6</accession>
<dbReference type="PANTHER" id="PTHR11177">
    <property type="entry name" value="CHITINASE"/>
    <property type="match status" value="1"/>
</dbReference>
<evidence type="ECO:0000256" key="6">
    <source>
        <dbReference type="ARBA" id="ARBA00023277"/>
    </source>
</evidence>
<comment type="catalytic activity">
    <reaction evidence="1">
        <text>Random endo-hydrolysis of N-acetyl-beta-D-glucosaminide (1-&gt;4)-beta-linkages in chitin and chitodextrins.</text>
        <dbReference type="EC" id="3.2.1.14"/>
    </reaction>
</comment>
<keyword evidence="14" id="KW-1185">Reference proteome</keyword>
<evidence type="ECO:0000256" key="11">
    <source>
        <dbReference type="SAM" id="Phobius"/>
    </source>
</evidence>
<dbReference type="EMBL" id="BAABUK010000009">
    <property type="protein sequence ID" value="GAA5811219.1"/>
    <property type="molecule type" value="Genomic_DNA"/>
</dbReference>
<dbReference type="InterPro" id="IPR029070">
    <property type="entry name" value="Chitinase_insertion_sf"/>
</dbReference>
<dbReference type="InterPro" id="IPR050314">
    <property type="entry name" value="Glycosyl_Hydrlase_18"/>
</dbReference>
<keyword evidence="6" id="KW-0119">Carbohydrate metabolism</keyword>
<keyword evidence="11" id="KW-0472">Membrane</keyword>
<feature type="domain" description="GH18" evidence="12">
    <location>
        <begin position="51"/>
        <end position="415"/>
    </location>
</feature>
<sequence>MRALSVGNVAKCAILTPIIVILLTIGWYQQAMNQLPSLKDSDSNDSNDSSYIIAGYFINWGIYDREYNVVDLQAEKLSHILYAFANVNRDGTVLLGDPWADTDKKFPKDQTIDGVQDPWKENDDELYGNFKQLALLKKKYRHLKVSLSIGGYSWSSNFSTIAASSESRAIFTKTALTHLQNLGLDGIDIDWEFPEDVVDAENYVLLLQEMRVALDQYQKKYSDQPYLLSVAMPCGPQNYNLLQLGEMAKYVDIFYLMAYDFAGEWDAKIGHQSNLYGGPLNVDQAVTDYEKAGVPSKKIVMGLPMYGRGFSNTNGKPGSSYRGVPDGSWDKGSFDYKDLPTKGSKEFLDQEKGASWSYNEETREFVTYDTPAVTQLKCEYIKQRQLGGAMFWELSADGSGERSLLQTVYQHLGAQLNSVYNHLIYPLSSYSNIHFS</sequence>
<comment type="caution">
    <text evidence="13">The sequence shown here is derived from an EMBL/GenBank/DDBJ whole genome shotgun (WGS) entry which is preliminary data.</text>
</comment>
<evidence type="ECO:0000313" key="13">
    <source>
        <dbReference type="EMBL" id="GAA5811219.1"/>
    </source>
</evidence>
<keyword evidence="7 9" id="KW-0326">Glycosidase</keyword>
<name>A0ABP9YWL6_9FUNG</name>
<evidence type="ECO:0000256" key="1">
    <source>
        <dbReference type="ARBA" id="ARBA00000822"/>
    </source>
</evidence>
<comment type="subcellular location">
    <subcellularLocation>
        <location evidence="2">Secreted</location>
    </subcellularLocation>
</comment>
<comment type="similarity">
    <text evidence="10">Belongs to the glycosyl hydrolase 18 family.</text>
</comment>
<dbReference type="SUPFAM" id="SSF54556">
    <property type="entry name" value="Chitinase insertion domain"/>
    <property type="match status" value="1"/>
</dbReference>
<evidence type="ECO:0000256" key="7">
    <source>
        <dbReference type="ARBA" id="ARBA00023295"/>
    </source>
</evidence>
<dbReference type="CDD" id="cd06548">
    <property type="entry name" value="GH18_chitinase"/>
    <property type="match status" value="1"/>
</dbReference>
<dbReference type="Gene3D" id="3.20.20.80">
    <property type="entry name" value="Glycosidases"/>
    <property type="match status" value="1"/>
</dbReference>
<proteinExistence type="inferred from homology"/>
<dbReference type="InterPro" id="IPR001223">
    <property type="entry name" value="Glyco_hydro18_cat"/>
</dbReference>
<gene>
    <name evidence="13" type="ORF">MFLAVUS_004650</name>
</gene>
<keyword evidence="3" id="KW-0964">Secreted</keyword>
<evidence type="ECO:0000256" key="10">
    <source>
        <dbReference type="RuleBase" id="RU004453"/>
    </source>
</evidence>
<dbReference type="InterPro" id="IPR011583">
    <property type="entry name" value="Chitinase_II/V-like_cat"/>
</dbReference>